<keyword evidence="1" id="KW-0378">Hydrolase</keyword>
<evidence type="ECO:0000313" key="1">
    <source>
        <dbReference type="EMBL" id="CAH6720532.1"/>
    </source>
</evidence>
<dbReference type="EMBL" id="CALSDN010000004">
    <property type="protein sequence ID" value="CAH6720532.1"/>
    <property type="molecule type" value="Genomic_DNA"/>
</dbReference>
<keyword evidence="2" id="KW-1185">Reference proteome</keyword>
<evidence type="ECO:0000313" key="2">
    <source>
        <dbReference type="Proteomes" id="UP001152531"/>
    </source>
</evidence>
<organism evidence="1 2">
    <name type="scientific">[Candida] jaroonii</name>
    <dbReference type="NCBI Taxonomy" id="467808"/>
    <lineage>
        <taxon>Eukaryota</taxon>
        <taxon>Fungi</taxon>
        <taxon>Dikarya</taxon>
        <taxon>Ascomycota</taxon>
        <taxon>Saccharomycotina</taxon>
        <taxon>Pichiomycetes</taxon>
        <taxon>Debaryomycetaceae</taxon>
        <taxon>Yamadazyma</taxon>
    </lineage>
</organism>
<reference evidence="1" key="1">
    <citation type="submission" date="2022-06" db="EMBL/GenBank/DDBJ databases">
        <authorList>
            <person name="Legras J.-L."/>
            <person name="Devillers H."/>
            <person name="Grondin C."/>
        </authorList>
    </citation>
    <scope>NUCLEOTIDE SEQUENCE</scope>
    <source>
        <strain evidence="1">CLIB 1444</strain>
    </source>
</reference>
<proteinExistence type="predicted"/>
<keyword evidence="1" id="KW-0347">Helicase</keyword>
<dbReference type="Proteomes" id="UP001152531">
    <property type="component" value="Unassembled WGS sequence"/>
</dbReference>
<protein>
    <submittedName>
        <fullName evidence="1">Pre-mRNA-splicing factor ATP-dependent RNA helicase Prp16p</fullName>
    </submittedName>
</protein>
<accession>A0ACA9Y718</accession>
<keyword evidence="1" id="KW-0067">ATP-binding</keyword>
<comment type="caution">
    <text evidence="1">The sequence shown here is derived from an EMBL/GenBank/DDBJ whole genome shotgun (WGS) entry which is preliminary data.</text>
</comment>
<keyword evidence="1" id="KW-0547">Nucleotide-binding</keyword>
<gene>
    <name evidence="1" type="ORF">CLIB1444_04S02212</name>
</gene>
<name>A0ACA9Y718_9ASCO</name>
<sequence length="983" mass="112364">MYDNLKQYSSNHDKGEFVAYCHLLGMEENIAGEIYRDFTEEPASDQSVPTPKPAKVPQTTTVAQPPKPKKKISITYDDLDVEVAPKKPKTTKFKKINKEDALKFKEKPTIQPIAVDPEPELDLGTDTDATEPAEEETDYNEQWYVDDYEPVIEEPTKPKPRFSRQDKGGFYRNGEYVDFDHESNPTIPVTSHFFVPPFLKDEQHHLKLQIGGKIMFDPIKNHDTHLSIISKKGSDVVNERRSKKERIKQAKERADVSGTRLGNVLGIEEQAEKEDKTSQQSGPSENQMSIEEQRKRLPVFTVKHDLIKLIGENQVSIIIGETGSGKTTQLTQYLHEAGYKNVVCTQPRRVAAMSVAQRVSVEMGCKVGQEVGYSIRFEDVTSDKTRIKYMTEGILLRELLGDSNLDGYDVVIMDEAHERSLNTDVLLGLLRMLVRRRRDLKVIITSATINADFFSEFFGGAPQFTIPGRTFPVEVFYNRSVEDYVEETVKTVVKLHLENLNYDRESDGDILVFMTGQEDIEVTCELVAEKLSQLNDIPPLDILPIYSSLPSELQSKIFTAPNKHRRKCVVATNIAETSLTVDGVKYVVDCGLIKLKIYNAKLGMDNLTVIPISIANGNQRSGRAGRTGPGKCYRLYSEQEFNEDNLNLMPIPEIKRTNLSNVMLLLKSLKINNIHDFPFIDAPPKELISCSMYELWTLGAIDNFGNLTALGKKMISFPMEPSLAKLIIVSTYPQFQCSNEIIIIVSMLSVPPVYYRPKERLEEADMMREKFTIKDSDHLTLLNIYQQWESQMKTNPRKVRQWCIKNFLIGKSLQKARDIKNQLLSIMKSQKLPITSSNNDEVIKQCLCMTFFPQSSRLSKINLKDSSIEYFNLRHSFMKLYLHPTSVLNNSRDFPPDYVIYHQLILTKKEYMNVVTAVDPLWLVQYGYMFYDVPKKTKELLGITSMVEKFQNTIEEDTKSYNTKPEETEKEAPKIKKFKPRGI</sequence>